<proteinExistence type="predicted"/>
<name>A0A645E5Z7_9ZZZZ</name>
<organism evidence="1">
    <name type="scientific">bioreactor metagenome</name>
    <dbReference type="NCBI Taxonomy" id="1076179"/>
    <lineage>
        <taxon>unclassified sequences</taxon>
        <taxon>metagenomes</taxon>
        <taxon>ecological metagenomes</taxon>
    </lineage>
</organism>
<comment type="caution">
    <text evidence="1">The sequence shown here is derived from an EMBL/GenBank/DDBJ whole genome shotgun (WGS) entry which is preliminary data.</text>
</comment>
<sequence>MVLSKEVGKDVGLIIVMSRLRKASYHETMKRVPDYINKYFKNTNFMLLYPVQSATTDNYHNDMANASLLASIRNLGGFGEALLSTVKKSDPSE</sequence>
<reference evidence="1" key="1">
    <citation type="submission" date="2019-08" db="EMBL/GenBank/DDBJ databases">
        <authorList>
            <person name="Kucharzyk K."/>
            <person name="Murdoch R.W."/>
            <person name="Higgins S."/>
            <person name="Loffler F."/>
        </authorList>
    </citation>
    <scope>NUCLEOTIDE SEQUENCE</scope>
</reference>
<dbReference type="EMBL" id="VSSQ01043146">
    <property type="protein sequence ID" value="MPM96808.1"/>
    <property type="molecule type" value="Genomic_DNA"/>
</dbReference>
<dbReference type="AlphaFoldDB" id="A0A645E5Z7"/>
<gene>
    <name evidence="1" type="ORF">SDC9_143973</name>
</gene>
<evidence type="ECO:0000313" key="1">
    <source>
        <dbReference type="EMBL" id="MPM96808.1"/>
    </source>
</evidence>
<accession>A0A645E5Z7</accession>
<protein>
    <submittedName>
        <fullName evidence="1">Uncharacterized protein</fullName>
    </submittedName>
</protein>